<feature type="signal peptide" evidence="2">
    <location>
        <begin position="1"/>
        <end position="20"/>
    </location>
</feature>
<dbReference type="RefSeq" id="WP_121659257.1">
    <property type="nucleotide sequence ID" value="NZ_BMEK01000002.1"/>
</dbReference>
<dbReference type="EMBL" id="RCWJ01000002">
    <property type="protein sequence ID" value="RLQ84211.1"/>
    <property type="molecule type" value="Genomic_DNA"/>
</dbReference>
<evidence type="ECO:0000256" key="1">
    <source>
        <dbReference type="SAM" id="MobiDB-lite"/>
    </source>
</evidence>
<gene>
    <name evidence="3" type="ORF">D9V28_08310</name>
</gene>
<feature type="chain" id="PRO_5038421989" evidence="2">
    <location>
        <begin position="21"/>
        <end position="223"/>
    </location>
</feature>
<feature type="region of interest" description="Disordered" evidence="1">
    <location>
        <begin position="29"/>
        <end position="56"/>
    </location>
</feature>
<evidence type="ECO:0000313" key="4">
    <source>
        <dbReference type="Proteomes" id="UP000282460"/>
    </source>
</evidence>
<dbReference type="OrthoDB" id="5122089at2"/>
<protein>
    <submittedName>
        <fullName evidence="3">Uncharacterized protein</fullName>
    </submittedName>
</protein>
<accession>A0A3L7J450</accession>
<dbReference type="Proteomes" id="UP000282460">
    <property type="component" value="Unassembled WGS sequence"/>
</dbReference>
<proteinExistence type="predicted"/>
<name>A0A3L7J450_9MICO</name>
<dbReference type="PROSITE" id="PS51257">
    <property type="entry name" value="PROKAR_LIPOPROTEIN"/>
    <property type="match status" value="1"/>
</dbReference>
<dbReference type="AlphaFoldDB" id="A0A3L7J450"/>
<keyword evidence="2" id="KW-0732">Signal</keyword>
<evidence type="ECO:0000256" key="2">
    <source>
        <dbReference type="SAM" id="SignalP"/>
    </source>
</evidence>
<comment type="caution">
    <text evidence="3">The sequence shown here is derived from an EMBL/GenBank/DDBJ whole genome shotgun (WGS) entry which is preliminary data.</text>
</comment>
<organism evidence="3 4">
    <name type="scientific">Mycetocola zhadangensis</name>
    <dbReference type="NCBI Taxonomy" id="1164595"/>
    <lineage>
        <taxon>Bacteria</taxon>
        <taxon>Bacillati</taxon>
        <taxon>Actinomycetota</taxon>
        <taxon>Actinomycetes</taxon>
        <taxon>Micrococcales</taxon>
        <taxon>Microbacteriaceae</taxon>
        <taxon>Mycetocola</taxon>
    </lineage>
</organism>
<evidence type="ECO:0000313" key="3">
    <source>
        <dbReference type="EMBL" id="RLQ84211.1"/>
    </source>
</evidence>
<sequence>MPTFKARLQVCVSLAVIATAALTGCASGDVAAKEPKGTAQSETPRPSNTAEAETDVDRLPLLEGTALPAGWTTATCAGLSAPVPPGWLHSVDGEDTTVYSNDSPSAVPAKPGYNGLAQVVGFNCSGEKSDWDGSWSVQEGTESWRVEVPGAKFAAAFSQVVPAAEDGADPVPATAPGDEIVSGEFQILSEDDVYYNIYFVLPVGDPNNEILLQAIAGNLAVAP</sequence>
<keyword evidence="4" id="KW-1185">Reference proteome</keyword>
<reference evidence="3 4" key="1">
    <citation type="submission" date="2018-10" db="EMBL/GenBank/DDBJ databases">
        <authorList>
            <person name="Li J."/>
        </authorList>
    </citation>
    <scope>NUCLEOTIDE SEQUENCE [LARGE SCALE GENOMIC DNA]</scope>
    <source>
        <strain evidence="3 4">ZD1-4</strain>
    </source>
</reference>
<feature type="compositionally biased region" description="Polar residues" evidence="1">
    <location>
        <begin position="38"/>
        <end position="51"/>
    </location>
</feature>